<protein>
    <submittedName>
        <fullName evidence="3">DUF2062 domain-containing protein</fullName>
    </submittedName>
</protein>
<evidence type="ECO:0000256" key="1">
    <source>
        <dbReference type="SAM" id="Phobius"/>
    </source>
</evidence>
<sequence length="168" mass="18377">MTRESWRARIRRVVVAQLTQGVTPRRVAFTVALGALLSVFPIFGATTALCALAAWLLRLNQPLMQLVNALLAPVHILLLYPYYRAGEHLFGREPAPLLAVTELAERFASSPKQFVLDYGMIAVGGSVVWLLSALVAVPLMYVILRPVLEGLARGVKAGREKMRSGNLA</sequence>
<dbReference type="InterPro" id="IPR018639">
    <property type="entry name" value="DUF2062"/>
</dbReference>
<evidence type="ECO:0000313" key="4">
    <source>
        <dbReference type="Proteomes" id="UP000238220"/>
    </source>
</evidence>
<dbReference type="PANTHER" id="PTHR35102">
    <property type="entry name" value="E3 UBIQUITIN-PROTEIN LIGASE"/>
    <property type="match status" value="1"/>
</dbReference>
<dbReference type="PANTHER" id="PTHR35102:SF1">
    <property type="entry name" value="E3 UBIQUITIN-PROTEIN LIGASE"/>
    <property type="match status" value="1"/>
</dbReference>
<gene>
    <name evidence="3" type="ORF">C3942_04810</name>
</gene>
<keyword evidence="1" id="KW-0812">Transmembrane</keyword>
<dbReference type="RefSeq" id="WP_104229226.1">
    <property type="nucleotide sequence ID" value="NZ_PSNW01000002.1"/>
</dbReference>
<reference evidence="3 4" key="1">
    <citation type="submission" date="2018-02" db="EMBL/GenBank/DDBJ databases">
        <title>Genome sequencing of Solimonas sp. HR-BB.</title>
        <authorList>
            <person name="Lee Y."/>
            <person name="Jeon C.O."/>
        </authorList>
    </citation>
    <scope>NUCLEOTIDE SEQUENCE [LARGE SCALE GENOMIC DNA]</scope>
    <source>
        <strain evidence="3 4">HR-BB</strain>
    </source>
</reference>
<dbReference type="Proteomes" id="UP000238220">
    <property type="component" value="Unassembled WGS sequence"/>
</dbReference>
<dbReference type="EMBL" id="PSNW01000002">
    <property type="protein sequence ID" value="PPE75000.1"/>
    <property type="molecule type" value="Genomic_DNA"/>
</dbReference>
<proteinExistence type="predicted"/>
<comment type="caution">
    <text evidence="3">The sequence shown here is derived from an EMBL/GenBank/DDBJ whole genome shotgun (WGS) entry which is preliminary data.</text>
</comment>
<evidence type="ECO:0000313" key="3">
    <source>
        <dbReference type="EMBL" id="PPE75000.1"/>
    </source>
</evidence>
<accession>A0A2S5TJ36</accession>
<dbReference type="AlphaFoldDB" id="A0A2S5TJ36"/>
<keyword evidence="4" id="KW-1185">Reference proteome</keyword>
<dbReference type="Pfam" id="PF09835">
    <property type="entry name" value="DUF2062"/>
    <property type="match status" value="1"/>
</dbReference>
<keyword evidence="1" id="KW-1133">Transmembrane helix</keyword>
<organism evidence="3 4">
    <name type="scientific">Solimonas fluminis</name>
    <dbReference type="NCBI Taxonomy" id="2086571"/>
    <lineage>
        <taxon>Bacteria</taxon>
        <taxon>Pseudomonadati</taxon>
        <taxon>Pseudomonadota</taxon>
        <taxon>Gammaproteobacteria</taxon>
        <taxon>Nevskiales</taxon>
        <taxon>Nevskiaceae</taxon>
        <taxon>Solimonas</taxon>
    </lineage>
</organism>
<dbReference type="OrthoDB" id="338645at2"/>
<feature type="domain" description="DUF2062" evidence="2">
    <location>
        <begin position="12"/>
        <end position="145"/>
    </location>
</feature>
<feature type="transmembrane region" description="Helical" evidence="1">
    <location>
        <begin position="27"/>
        <end position="57"/>
    </location>
</feature>
<feature type="transmembrane region" description="Helical" evidence="1">
    <location>
        <begin position="115"/>
        <end position="144"/>
    </location>
</feature>
<name>A0A2S5TJ36_9GAMM</name>
<evidence type="ECO:0000259" key="2">
    <source>
        <dbReference type="Pfam" id="PF09835"/>
    </source>
</evidence>
<keyword evidence="1" id="KW-0472">Membrane</keyword>